<evidence type="ECO:0000313" key="2">
    <source>
        <dbReference type="EMBL" id="KRG05832.1"/>
    </source>
</evidence>
<name>A0A0Q9XNZ3_DROMO</name>
<feature type="region of interest" description="Disordered" evidence="1">
    <location>
        <begin position="1"/>
        <end position="26"/>
    </location>
</feature>
<dbReference type="eggNOG" id="ENOG502TBEB">
    <property type="taxonomic scope" value="Eukaryota"/>
</dbReference>
<dbReference type="KEGG" id="dmo:Dmoj_GI12395"/>
<dbReference type="Proteomes" id="UP000009192">
    <property type="component" value="Unassembled WGS sequence"/>
</dbReference>
<feature type="compositionally biased region" description="Polar residues" evidence="1">
    <location>
        <begin position="188"/>
        <end position="209"/>
    </location>
</feature>
<feature type="region of interest" description="Disordered" evidence="1">
    <location>
        <begin position="486"/>
        <end position="518"/>
    </location>
</feature>
<gene>
    <name evidence="2" type="primary">Dmoj\GI12395</name>
    <name evidence="2" type="ORF">Dmoj_GI12395</name>
</gene>
<proteinExistence type="predicted"/>
<feature type="compositionally biased region" description="Polar residues" evidence="1">
    <location>
        <begin position="235"/>
        <end position="251"/>
    </location>
</feature>
<feature type="region of interest" description="Disordered" evidence="1">
    <location>
        <begin position="185"/>
        <end position="258"/>
    </location>
</feature>
<keyword evidence="3" id="KW-1185">Reference proteome</keyword>
<dbReference type="InParanoid" id="A0A0Q9XNZ3"/>
<dbReference type="AlphaFoldDB" id="A0A0Q9XNZ3"/>
<organism evidence="2 3">
    <name type="scientific">Drosophila mojavensis</name>
    <name type="common">Fruit fly</name>
    <dbReference type="NCBI Taxonomy" id="7230"/>
    <lineage>
        <taxon>Eukaryota</taxon>
        <taxon>Metazoa</taxon>
        <taxon>Ecdysozoa</taxon>
        <taxon>Arthropoda</taxon>
        <taxon>Hexapoda</taxon>
        <taxon>Insecta</taxon>
        <taxon>Pterygota</taxon>
        <taxon>Neoptera</taxon>
        <taxon>Endopterygota</taxon>
        <taxon>Diptera</taxon>
        <taxon>Brachycera</taxon>
        <taxon>Muscomorpha</taxon>
        <taxon>Ephydroidea</taxon>
        <taxon>Drosophilidae</taxon>
        <taxon>Drosophila</taxon>
    </lineage>
</organism>
<protein>
    <submittedName>
        <fullName evidence="2">Uncharacterized protein</fullName>
    </submittedName>
</protein>
<evidence type="ECO:0000256" key="1">
    <source>
        <dbReference type="SAM" id="MobiDB-lite"/>
    </source>
</evidence>
<sequence length="591" mass="66269">MHGSNPPEKGEAQKRPSKLTTAVQDASSITIQPLQIARDFWTQVNNVPSIVRGQMDRRSRSVSAPASQTESRREDQQDEKNSTGSLQPTEVYKRKSNQSGGGASCSTCPNRPTSSGYILSNNGLCYDPMRPQTPGPPEERGFDLSYEKWLRMQKQQQIQLQQQLQQGPSSNGNWQCKDQTYEKFEPPLNSTMNAGRQPCTRSSCGQLRAQQQKQQPQQQQQQPQQQPQQQLPQQAKHSCCQNADPNQSQAYSARPMAQRPSAAAPCQVAYPQRQQAAGSTSCAPIQQRDCNDSYDTTTYMQLPQAQQRAPYMRGPVMQGNANVTFFDTNPMSSTTNRTQQSCAACSNDSWQGTTQNSFMPIMNSTQIGQPYGQQAPGPSLGPGASPTSDQKPLRVTPFVDDSTPEQRYIQRTNTLFFNALVMDQTCPGIIQNSLNDREDFNDYAFDIAFAGNIPDKPYPIDPITMIEAIKMRIDYEREEIRKKCPFYDPDDKDDSKKGKSKYYTGQRRKGSSSDKSKNFPYNTINRHFCSKNRSEVNDGVLAFLKAEDGYLSEPDKSALTRFSANINAHESNFFGLPIKMKIYNATTWPTS</sequence>
<accession>A0A0Q9XNZ3</accession>
<feature type="compositionally biased region" description="Basic and acidic residues" evidence="1">
    <location>
        <begin position="70"/>
        <end position="81"/>
    </location>
</feature>
<dbReference type="OrthoDB" id="8062712at2759"/>
<evidence type="ECO:0000313" key="3">
    <source>
        <dbReference type="Proteomes" id="UP000009192"/>
    </source>
</evidence>
<reference evidence="2 3" key="1">
    <citation type="journal article" date="2007" name="Nature">
        <title>Evolution of genes and genomes on the Drosophila phylogeny.</title>
        <authorList>
            <consortium name="Drosophila 12 Genomes Consortium"/>
            <person name="Clark A.G."/>
            <person name="Eisen M.B."/>
            <person name="Smith D.R."/>
            <person name="Bergman C.M."/>
            <person name="Oliver B."/>
            <person name="Markow T.A."/>
            <person name="Kaufman T.C."/>
            <person name="Kellis M."/>
            <person name="Gelbart W."/>
            <person name="Iyer V.N."/>
            <person name="Pollard D.A."/>
            <person name="Sackton T.B."/>
            <person name="Larracuente A.M."/>
            <person name="Singh N.D."/>
            <person name="Abad J.P."/>
            <person name="Abt D.N."/>
            <person name="Adryan B."/>
            <person name="Aguade M."/>
            <person name="Akashi H."/>
            <person name="Anderson W.W."/>
            <person name="Aquadro C.F."/>
            <person name="Ardell D.H."/>
            <person name="Arguello R."/>
            <person name="Artieri C.G."/>
            <person name="Barbash D.A."/>
            <person name="Barker D."/>
            <person name="Barsanti P."/>
            <person name="Batterham P."/>
            <person name="Batzoglou S."/>
            <person name="Begun D."/>
            <person name="Bhutkar A."/>
            <person name="Blanco E."/>
            <person name="Bosak S.A."/>
            <person name="Bradley R.K."/>
            <person name="Brand A.D."/>
            <person name="Brent M.R."/>
            <person name="Brooks A.N."/>
            <person name="Brown R.H."/>
            <person name="Butlin R.K."/>
            <person name="Caggese C."/>
            <person name="Calvi B.R."/>
            <person name="Bernardo de Carvalho A."/>
            <person name="Caspi A."/>
            <person name="Castrezana S."/>
            <person name="Celniker S.E."/>
            <person name="Chang J.L."/>
            <person name="Chapple C."/>
            <person name="Chatterji S."/>
            <person name="Chinwalla A."/>
            <person name="Civetta A."/>
            <person name="Clifton S.W."/>
            <person name="Comeron J.M."/>
            <person name="Costello J.C."/>
            <person name="Coyne J.A."/>
            <person name="Daub J."/>
            <person name="David R.G."/>
            <person name="Delcher A.L."/>
            <person name="Delehaunty K."/>
            <person name="Do C.B."/>
            <person name="Ebling H."/>
            <person name="Edwards K."/>
            <person name="Eickbush T."/>
            <person name="Evans J.D."/>
            <person name="Filipski A."/>
            <person name="Findeiss S."/>
            <person name="Freyhult E."/>
            <person name="Fulton L."/>
            <person name="Fulton R."/>
            <person name="Garcia A.C."/>
            <person name="Gardiner A."/>
            <person name="Garfield D.A."/>
            <person name="Garvin B.E."/>
            <person name="Gibson G."/>
            <person name="Gilbert D."/>
            <person name="Gnerre S."/>
            <person name="Godfrey J."/>
            <person name="Good R."/>
            <person name="Gotea V."/>
            <person name="Gravely B."/>
            <person name="Greenberg A.J."/>
            <person name="Griffiths-Jones S."/>
            <person name="Gross S."/>
            <person name="Guigo R."/>
            <person name="Gustafson E.A."/>
            <person name="Haerty W."/>
            <person name="Hahn M.W."/>
            <person name="Halligan D.L."/>
            <person name="Halpern A.L."/>
            <person name="Halter G.M."/>
            <person name="Han M.V."/>
            <person name="Heger A."/>
            <person name="Hillier L."/>
            <person name="Hinrichs A.S."/>
            <person name="Holmes I."/>
            <person name="Hoskins R.A."/>
            <person name="Hubisz M.J."/>
            <person name="Hultmark D."/>
            <person name="Huntley M.A."/>
            <person name="Jaffe D.B."/>
            <person name="Jagadeeshan S."/>
            <person name="Jeck W.R."/>
            <person name="Johnson J."/>
            <person name="Jones C.D."/>
            <person name="Jordan W.C."/>
            <person name="Karpen G.H."/>
            <person name="Kataoka E."/>
            <person name="Keightley P.D."/>
            <person name="Kheradpour P."/>
            <person name="Kirkness E.F."/>
            <person name="Koerich L.B."/>
            <person name="Kristiansen K."/>
            <person name="Kudrna D."/>
            <person name="Kulathinal R.J."/>
            <person name="Kumar S."/>
            <person name="Kwok R."/>
            <person name="Lander E."/>
            <person name="Langley C.H."/>
            <person name="Lapoint R."/>
            <person name="Lazzaro B.P."/>
            <person name="Lee S.J."/>
            <person name="Levesque L."/>
            <person name="Li R."/>
            <person name="Lin C.F."/>
            <person name="Lin M.F."/>
            <person name="Lindblad-Toh K."/>
            <person name="Llopart A."/>
            <person name="Long M."/>
            <person name="Low L."/>
            <person name="Lozovsky E."/>
            <person name="Lu J."/>
            <person name="Luo M."/>
            <person name="Machado C.A."/>
            <person name="Makalowski W."/>
            <person name="Marzo M."/>
            <person name="Matsuda M."/>
            <person name="Matzkin L."/>
            <person name="McAllister B."/>
            <person name="McBride C.S."/>
            <person name="McKernan B."/>
            <person name="McKernan K."/>
            <person name="Mendez-Lago M."/>
            <person name="Minx P."/>
            <person name="Mollenhauer M.U."/>
            <person name="Montooth K."/>
            <person name="Mount S.M."/>
            <person name="Mu X."/>
            <person name="Myers E."/>
            <person name="Negre B."/>
            <person name="Newfeld S."/>
            <person name="Nielsen R."/>
            <person name="Noor M.A."/>
            <person name="O'Grady P."/>
            <person name="Pachter L."/>
            <person name="Papaceit M."/>
            <person name="Parisi M.J."/>
            <person name="Parisi M."/>
            <person name="Parts L."/>
            <person name="Pedersen J.S."/>
            <person name="Pesole G."/>
            <person name="Phillippy A.M."/>
            <person name="Ponting C.P."/>
            <person name="Pop M."/>
            <person name="Porcelli D."/>
            <person name="Powell J.R."/>
            <person name="Prohaska S."/>
            <person name="Pruitt K."/>
            <person name="Puig M."/>
            <person name="Quesneville H."/>
            <person name="Ram K.R."/>
            <person name="Rand D."/>
            <person name="Rasmussen M.D."/>
            <person name="Reed L.K."/>
            <person name="Reenan R."/>
            <person name="Reily A."/>
            <person name="Remington K.A."/>
            <person name="Rieger T.T."/>
            <person name="Ritchie M.G."/>
            <person name="Robin C."/>
            <person name="Rogers Y.H."/>
            <person name="Rohde C."/>
            <person name="Rozas J."/>
            <person name="Rubenfield M.J."/>
            <person name="Ruiz A."/>
            <person name="Russo S."/>
            <person name="Salzberg S.L."/>
            <person name="Sanchez-Gracia A."/>
            <person name="Saranga D.J."/>
            <person name="Sato H."/>
            <person name="Schaeffer S.W."/>
            <person name="Schatz M.C."/>
            <person name="Schlenke T."/>
            <person name="Schwartz R."/>
            <person name="Segarra C."/>
            <person name="Singh R.S."/>
            <person name="Sirot L."/>
            <person name="Sirota M."/>
            <person name="Sisneros N.B."/>
            <person name="Smith C.D."/>
            <person name="Smith T.F."/>
            <person name="Spieth J."/>
            <person name="Stage D.E."/>
            <person name="Stark A."/>
            <person name="Stephan W."/>
            <person name="Strausberg R.L."/>
            <person name="Strempel S."/>
            <person name="Sturgill D."/>
            <person name="Sutton G."/>
            <person name="Sutton G.G."/>
            <person name="Tao W."/>
            <person name="Teichmann S."/>
            <person name="Tobari Y.N."/>
            <person name="Tomimura Y."/>
            <person name="Tsolas J.M."/>
            <person name="Valente V.L."/>
            <person name="Venter E."/>
            <person name="Venter J.C."/>
            <person name="Vicario S."/>
            <person name="Vieira F.G."/>
            <person name="Vilella A.J."/>
            <person name="Villasante A."/>
            <person name="Walenz B."/>
            <person name="Wang J."/>
            <person name="Wasserman M."/>
            <person name="Watts T."/>
            <person name="Wilson D."/>
            <person name="Wilson R.K."/>
            <person name="Wing R.A."/>
            <person name="Wolfner M.F."/>
            <person name="Wong A."/>
            <person name="Wong G.K."/>
            <person name="Wu C.I."/>
            <person name="Wu G."/>
            <person name="Yamamoto D."/>
            <person name="Yang H.P."/>
            <person name="Yang S.P."/>
            <person name="Yorke J.A."/>
            <person name="Yoshida K."/>
            <person name="Zdobnov E."/>
            <person name="Zhang P."/>
            <person name="Zhang Y."/>
            <person name="Zimin A.V."/>
            <person name="Baldwin J."/>
            <person name="Abdouelleil A."/>
            <person name="Abdulkadir J."/>
            <person name="Abebe A."/>
            <person name="Abera B."/>
            <person name="Abreu J."/>
            <person name="Acer S.C."/>
            <person name="Aftuck L."/>
            <person name="Alexander A."/>
            <person name="An P."/>
            <person name="Anderson E."/>
            <person name="Anderson S."/>
            <person name="Arachi H."/>
            <person name="Azer M."/>
            <person name="Bachantsang P."/>
            <person name="Barry A."/>
            <person name="Bayul T."/>
            <person name="Berlin A."/>
            <person name="Bessette D."/>
            <person name="Bloom T."/>
            <person name="Blye J."/>
            <person name="Boguslavskiy L."/>
            <person name="Bonnet C."/>
            <person name="Boukhgalter B."/>
            <person name="Bourzgui I."/>
            <person name="Brown A."/>
            <person name="Cahill P."/>
            <person name="Channer S."/>
            <person name="Cheshatsang Y."/>
            <person name="Chuda L."/>
            <person name="Citroen M."/>
            <person name="Collymore A."/>
            <person name="Cooke P."/>
            <person name="Costello M."/>
            <person name="D'Aco K."/>
            <person name="Daza R."/>
            <person name="De Haan G."/>
            <person name="DeGray S."/>
            <person name="DeMaso C."/>
            <person name="Dhargay N."/>
            <person name="Dooley K."/>
            <person name="Dooley E."/>
            <person name="Doricent M."/>
            <person name="Dorje P."/>
            <person name="Dorjee K."/>
            <person name="Dupes A."/>
            <person name="Elong R."/>
            <person name="Falk J."/>
            <person name="Farina A."/>
            <person name="Faro S."/>
            <person name="Ferguson D."/>
            <person name="Fisher S."/>
            <person name="Foley C.D."/>
            <person name="Franke A."/>
            <person name="Friedrich D."/>
            <person name="Gadbois L."/>
            <person name="Gearin G."/>
            <person name="Gearin C.R."/>
            <person name="Giannoukos G."/>
            <person name="Goode T."/>
            <person name="Graham J."/>
            <person name="Grandbois E."/>
            <person name="Grewal S."/>
            <person name="Gyaltsen K."/>
            <person name="Hafez N."/>
            <person name="Hagos B."/>
            <person name="Hall J."/>
            <person name="Henson C."/>
            <person name="Hollinger A."/>
            <person name="Honan T."/>
            <person name="Huard M.D."/>
            <person name="Hughes L."/>
            <person name="Hurhula B."/>
            <person name="Husby M.E."/>
            <person name="Kamat A."/>
            <person name="Kanga B."/>
            <person name="Kashin S."/>
            <person name="Khazanovich D."/>
            <person name="Kisner P."/>
            <person name="Lance K."/>
            <person name="Lara M."/>
            <person name="Lee W."/>
            <person name="Lennon N."/>
            <person name="Letendre F."/>
            <person name="LeVine R."/>
            <person name="Lipovsky A."/>
            <person name="Liu X."/>
            <person name="Liu J."/>
            <person name="Liu S."/>
            <person name="Lokyitsang T."/>
            <person name="Lokyitsang Y."/>
            <person name="Lubonja R."/>
            <person name="Lui A."/>
            <person name="MacDonald P."/>
            <person name="Magnisalis V."/>
            <person name="Maru K."/>
            <person name="Matthews C."/>
            <person name="McCusker W."/>
            <person name="McDonough S."/>
            <person name="Mehta T."/>
            <person name="Meldrim J."/>
            <person name="Meneus L."/>
            <person name="Mihai O."/>
            <person name="Mihalev A."/>
            <person name="Mihova T."/>
            <person name="Mittelman R."/>
            <person name="Mlenga V."/>
            <person name="Montmayeur A."/>
            <person name="Mulrain L."/>
            <person name="Navidi A."/>
            <person name="Naylor J."/>
            <person name="Negash T."/>
            <person name="Nguyen T."/>
            <person name="Nguyen N."/>
            <person name="Nicol R."/>
            <person name="Norbu C."/>
            <person name="Norbu N."/>
            <person name="Novod N."/>
            <person name="O'Neill B."/>
            <person name="Osman S."/>
            <person name="Markiewicz E."/>
            <person name="Oyono O.L."/>
            <person name="Patti C."/>
            <person name="Phunkhang P."/>
            <person name="Pierre F."/>
            <person name="Priest M."/>
            <person name="Raghuraman S."/>
            <person name="Rege F."/>
            <person name="Reyes R."/>
            <person name="Rise C."/>
            <person name="Rogov P."/>
            <person name="Ross K."/>
            <person name="Ryan E."/>
            <person name="Settipalli S."/>
            <person name="Shea T."/>
            <person name="Sherpa N."/>
            <person name="Shi L."/>
            <person name="Shih D."/>
            <person name="Sparrow T."/>
            <person name="Spaulding J."/>
            <person name="Stalker J."/>
            <person name="Stange-Thomann N."/>
            <person name="Stavropoulos S."/>
            <person name="Stone C."/>
            <person name="Strader C."/>
            <person name="Tesfaye S."/>
            <person name="Thomson T."/>
            <person name="Thoulutsang Y."/>
            <person name="Thoulutsang D."/>
            <person name="Topham K."/>
            <person name="Topping I."/>
            <person name="Tsamla T."/>
            <person name="Vassiliev H."/>
            <person name="Vo A."/>
            <person name="Wangchuk T."/>
            <person name="Wangdi T."/>
            <person name="Weiand M."/>
            <person name="Wilkinson J."/>
            <person name="Wilson A."/>
            <person name="Yadav S."/>
            <person name="Young G."/>
            <person name="Yu Q."/>
            <person name="Zembek L."/>
            <person name="Zhong D."/>
            <person name="Zimmer A."/>
            <person name="Zwirko Z."/>
            <person name="Jaffe D.B."/>
            <person name="Alvarez P."/>
            <person name="Brockman W."/>
            <person name="Butler J."/>
            <person name="Chin C."/>
            <person name="Gnerre S."/>
            <person name="Grabherr M."/>
            <person name="Kleber M."/>
            <person name="Mauceli E."/>
            <person name="MacCallum I."/>
        </authorList>
    </citation>
    <scope>NUCLEOTIDE SEQUENCE [LARGE SCALE GENOMIC DNA]</scope>
    <source>
        <strain evidence="3">Tucson 15081-1352.22</strain>
    </source>
</reference>
<feature type="region of interest" description="Disordered" evidence="1">
    <location>
        <begin position="52"/>
        <end position="112"/>
    </location>
</feature>
<feature type="compositionally biased region" description="Low complexity" evidence="1">
    <location>
        <begin position="372"/>
        <end position="386"/>
    </location>
</feature>
<feature type="compositionally biased region" description="Low complexity" evidence="1">
    <location>
        <begin position="210"/>
        <end position="234"/>
    </location>
</feature>
<dbReference type="EMBL" id="CH933809">
    <property type="protein sequence ID" value="KRG05832.1"/>
    <property type="molecule type" value="Genomic_DNA"/>
</dbReference>
<feature type="region of interest" description="Disordered" evidence="1">
    <location>
        <begin position="363"/>
        <end position="392"/>
    </location>
</feature>